<evidence type="ECO:0000313" key="2">
    <source>
        <dbReference type="Proteomes" id="UP000789920"/>
    </source>
</evidence>
<reference evidence="1" key="1">
    <citation type="submission" date="2021-06" db="EMBL/GenBank/DDBJ databases">
        <authorList>
            <person name="Kallberg Y."/>
            <person name="Tangrot J."/>
            <person name="Rosling A."/>
        </authorList>
    </citation>
    <scope>NUCLEOTIDE SEQUENCE</scope>
    <source>
        <strain evidence="1">MA461A</strain>
    </source>
</reference>
<protein>
    <submittedName>
        <fullName evidence="1">28154_t:CDS:1</fullName>
    </submittedName>
</protein>
<gene>
    <name evidence="1" type="ORF">RPERSI_LOCUS19178</name>
</gene>
<accession>A0ACA9RF03</accession>
<sequence length="135" mass="15235">GGNAILNTLYKNSSLTQLNLSTNKLNDQNYTTLAKILRKNTTLISLDLNYNKLGGNGSFVANSLGENKSLEFLGLHQNSFSPTIVESFLERLNLNTTLIQLDLSRILDDNQIVKIQKEEKYLPILTRILFKDYSL</sequence>
<keyword evidence="2" id="KW-1185">Reference proteome</keyword>
<dbReference type="EMBL" id="CAJVQC010052087">
    <property type="protein sequence ID" value="CAG8791158.1"/>
    <property type="molecule type" value="Genomic_DNA"/>
</dbReference>
<evidence type="ECO:0000313" key="1">
    <source>
        <dbReference type="EMBL" id="CAG8791158.1"/>
    </source>
</evidence>
<organism evidence="1 2">
    <name type="scientific">Racocetra persica</name>
    <dbReference type="NCBI Taxonomy" id="160502"/>
    <lineage>
        <taxon>Eukaryota</taxon>
        <taxon>Fungi</taxon>
        <taxon>Fungi incertae sedis</taxon>
        <taxon>Mucoromycota</taxon>
        <taxon>Glomeromycotina</taxon>
        <taxon>Glomeromycetes</taxon>
        <taxon>Diversisporales</taxon>
        <taxon>Gigasporaceae</taxon>
        <taxon>Racocetra</taxon>
    </lineage>
</organism>
<proteinExistence type="predicted"/>
<comment type="caution">
    <text evidence="1">The sequence shown here is derived from an EMBL/GenBank/DDBJ whole genome shotgun (WGS) entry which is preliminary data.</text>
</comment>
<feature type="non-terminal residue" evidence="1">
    <location>
        <position position="1"/>
    </location>
</feature>
<name>A0ACA9RF03_9GLOM</name>
<dbReference type="Proteomes" id="UP000789920">
    <property type="component" value="Unassembled WGS sequence"/>
</dbReference>